<keyword evidence="4" id="KW-1185">Reference proteome</keyword>
<evidence type="ECO:0000313" key="3">
    <source>
        <dbReference type="EMBL" id="NYD23206.1"/>
    </source>
</evidence>
<evidence type="ECO:0000259" key="2">
    <source>
        <dbReference type="Pfam" id="PF20434"/>
    </source>
</evidence>
<dbReference type="InterPro" id="IPR049492">
    <property type="entry name" value="BD-FAE-like_dom"/>
</dbReference>
<dbReference type="EMBL" id="JACCBB010000001">
    <property type="protein sequence ID" value="NYD23206.1"/>
    <property type="molecule type" value="Genomic_DNA"/>
</dbReference>
<proteinExistence type="predicted"/>
<evidence type="ECO:0000256" key="1">
    <source>
        <dbReference type="SAM" id="MobiDB-lite"/>
    </source>
</evidence>
<comment type="caution">
    <text evidence="3">The sequence shown here is derived from an EMBL/GenBank/DDBJ whole genome shotgun (WGS) entry which is preliminary data.</text>
</comment>
<protein>
    <recommendedName>
        <fullName evidence="2">BD-FAE-like domain-containing protein</fullName>
    </recommendedName>
</protein>
<dbReference type="SUPFAM" id="SSF53474">
    <property type="entry name" value="alpha/beta-Hydrolases"/>
    <property type="match status" value="1"/>
</dbReference>
<accession>A0A7Y9DMH2</accession>
<feature type="region of interest" description="Disordered" evidence="1">
    <location>
        <begin position="22"/>
        <end position="42"/>
    </location>
</feature>
<organism evidence="3 4">
    <name type="scientific">Kineococcus aurantiacus</name>
    <dbReference type="NCBI Taxonomy" id="37633"/>
    <lineage>
        <taxon>Bacteria</taxon>
        <taxon>Bacillati</taxon>
        <taxon>Actinomycetota</taxon>
        <taxon>Actinomycetes</taxon>
        <taxon>Kineosporiales</taxon>
        <taxon>Kineosporiaceae</taxon>
        <taxon>Kineococcus</taxon>
    </lineage>
</organism>
<name>A0A7Y9DMH2_9ACTN</name>
<dbReference type="Proteomes" id="UP000521922">
    <property type="component" value="Unassembled WGS sequence"/>
</dbReference>
<dbReference type="PROSITE" id="PS51257">
    <property type="entry name" value="PROKAR_LIPOPROTEIN"/>
    <property type="match status" value="1"/>
</dbReference>
<dbReference type="AlphaFoldDB" id="A0A7Y9DMH2"/>
<dbReference type="RefSeq" id="WP_179752748.1">
    <property type="nucleotide sequence ID" value="NZ_BAAAGN010000010.1"/>
</dbReference>
<dbReference type="InterPro" id="IPR029058">
    <property type="entry name" value="AB_hydrolase_fold"/>
</dbReference>
<gene>
    <name evidence="3" type="ORF">BJ968_002746</name>
</gene>
<feature type="domain" description="BD-FAE-like" evidence="2">
    <location>
        <begin position="175"/>
        <end position="261"/>
    </location>
</feature>
<sequence length="559" mass="57364">MSTSRRAVLGGAVGVLALSACGPEEPGEASGEASGGAPTTASPAASAASLVLDAGAWRYDAEHDVYHQVGLTYVATPQAPDRERLAVHVPGPYFSGRDNGDGTFTVQVDPAGTVGGWTAATAPIVFPVDTPGYTGQAAPGEYRYEDVAATVSAGLVHVVAGLRGTDTNADGYDGNAPWGVADLKAAVRYVRANAGAVPGSTDRVVLYGHSGGGAQTAVAGASGDAAEFEPYLRALGAAATSDAVAAAVCWCPITSLGSANAAYEWNMGQFSTDGTRAPGTWTARYSRDLAARYAGYVNGLGLTDEAGNALTLTASAQGVDLAGSYHDFVLAALGTSLTRFLATTPFPHTPAGSSTAYATAADYVAGLDGGTGWVSYDPAAQRATVRDLGGFVRSQKPPTKDVGAFDGVDRGATENAVFGRGTRNLHFSQLAHDVVEAGEQEYAALGGWEEGFSASAYASDLEQTDSAGQDAASRVAAYDPLHFLADDHPGASLAPHWRIRTGLTQGDTASTVELNLAAALRGRGVDVDFATVWGVGHTEAEETGDHTENFVAWVRDRFS</sequence>
<dbReference type="Gene3D" id="3.40.50.1820">
    <property type="entry name" value="alpha/beta hydrolase"/>
    <property type="match status" value="1"/>
</dbReference>
<reference evidence="3 4" key="1">
    <citation type="submission" date="2020-07" db="EMBL/GenBank/DDBJ databases">
        <title>Sequencing the genomes of 1000 actinobacteria strains.</title>
        <authorList>
            <person name="Klenk H.-P."/>
        </authorList>
    </citation>
    <scope>NUCLEOTIDE SEQUENCE [LARGE SCALE GENOMIC DNA]</scope>
    <source>
        <strain evidence="3 4">DSM 7487</strain>
    </source>
</reference>
<evidence type="ECO:0000313" key="4">
    <source>
        <dbReference type="Proteomes" id="UP000521922"/>
    </source>
</evidence>
<dbReference type="Pfam" id="PF20434">
    <property type="entry name" value="BD-FAE"/>
    <property type="match status" value="1"/>
</dbReference>